<sequence>MRIRTTFLLGFAAVSIPGLLASGWMSAREWAAWRGATEAGAATQVISDVQRARTAFVLELGQITTSALVAAPDNAILATMRERTDALLEAARRSALGAGLDARPPAEARAAIARLREQLATLVARPLPERDPGFAPGIITLRAAQSASLGGLVQEATRHIAGGSPLAAGLVEVAAQAMDMRDQTGQRNLMINAWIGGRSVPMAQVVAADRLTGRLAQAWGNAQRLVETGAATPGVLAAIRQLREGFERQHEPRWQRMVDIGRARAAAGEGAAAPAWPESLSEYRAWSVPMQSEILALRDAALDDALAESARAARSASHGLAMALALVVAALGLGIGSVVALMRRIVSPLRHLTGTTERIAAGALDLAVPGRARQDELGGMAAAVEKLRAAAAEREAMAAAQLAEAGARAARAERLEALVRGFEEEAAAALRSVTTAAGALDATAGEMEATAQQGRSRASAVAAAADQASVNVQRVADSTEALLASVNGISQQVNGSAAAAHRAAEGARSTNSAVQALSAAAQGIGEVVRMIADIAGRTNLLALNATIEAARAGEAGKGFAVVATEVKSLAEQTAQARSRSAPRSPPCRPRPSRPWARSAASPAPSTS</sequence>
<evidence type="ECO:0000259" key="6">
    <source>
        <dbReference type="PROSITE" id="PS50111"/>
    </source>
</evidence>
<feature type="transmembrane region" description="Helical" evidence="5">
    <location>
        <begin position="320"/>
        <end position="342"/>
    </location>
</feature>
<dbReference type="InterPro" id="IPR003660">
    <property type="entry name" value="HAMP_dom"/>
</dbReference>
<keyword evidence="1 3" id="KW-0807">Transducer</keyword>
<dbReference type="PANTHER" id="PTHR32089">
    <property type="entry name" value="METHYL-ACCEPTING CHEMOTAXIS PROTEIN MCPB"/>
    <property type="match status" value="1"/>
</dbReference>
<evidence type="ECO:0000259" key="7">
    <source>
        <dbReference type="PROSITE" id="PS50885"/>
    </source>
</evidence>
<evidence type="ECO:0000256" key="1">
    <source>
        <dbReference type="ARBA" id="ARBA00023224"/>
    </source>
</evidence>
<feature type="compositionally biased region" description="Low complexity" evidence="4">
    <location>
        <begin position="593"/>
        <end position="607"/>
    </location>
</feature>
<keyword evidence="5" id="KW-1133">Transmembrane helix</keyword>
<feature type="domain" description="HAMP" evidence="7">
    <location>
        <begin position="343"/>
        <end position="396"/>
    </location>
</feature>
<evidence type="ECO:0000313" key="8">
    <source>
        <dbReference type="EMBL" id="MDO9711168.1"/>
    </source>
</evidence>
<dbReference type="Proteomes" id="UP001243009">
    <property type="component" value="Unassembled WGS sequence"/>
</dbReference>
<evidence type="ECO:0000256" key="2">
    <source>
        <dbReference type="ARBA" id="ARBA00029447"/>
    </source>
</evidence>
<dbReference type="SUPFAM" id="SSF158472">
    <property type="entry name" value="HAMP domain-like"/>
    <property type="match status" value="1"/>
</dbReference>
<dbReference type="Gene3D" id="1.10.8.500">
    <property type="entry name" value="HAMP domain in histidine kinase"/>
    <property type="match status" value="1"/>
</dbReference>
<comment type="caution">
    <text evidence="8">The sequence shown here is derived from an EMBL/GenBank/DDBJ whole genome shotgun (WGS) entry which is preliminary data.</text>
</comment>
<dbReference type="PROSITE" id="PS50111">
    <property type="entry name" value="CHEMOTAXIS_TRANSDUC_2"/>
    <property type="match status" value="1"/>
</dbReference>
<evidence type="ECO:0000256" key="3">
    <source>
        <dbReference type="PROSITE-ProRule" id="PRU00284"/>
    </source>
</evidence>
<organism evidence="8 9">
    <name type="scientific">Paracraurococcus lichenis</name>
    <dbReference type="NCBI Taxonomy" id="3064888"/>
    <lineage>
        <taxon>Bacteria</taxon>
        <taxon>Pseudomonadati</taxon>
        <taxon>Pseudomonadota</taxon>
        <taxon>Alphaproteobacteria</taxon>
        <taxon>Acetobacterales</taxon>
        <taxon>Roseomonadaceae</taxon>
        <taxon>Paracraurococcus</taxon>
    </lineage>
</organism>
<feature type="domain" description="Methyl-accepting transducer" evidence="6">
    <location>
        <begin position="429"/>
        <end position="576"/>
    </location>
</feature>
<dbReference type="Pfam" id="PF00672">
    <property type="entry name" value="HAMP"/>
    <property type="match status" value="1"/>
</dbReference>
<dbReference type="PANTHER" id="PTHR32089:SF112">
    <property type="entry name" value="LYSOZYME-LIKE PROTEIN-RELATED"/>
    <property type="match status" value="1"/>
</dbReference>
<feature type="region of interest" description="Disordered" evidence="4">
    <location>
        <begin position="572"/>
        <end position="607"/>
    </location>
</feature>
<evidence type="ECO:0000313" key="9">
    <source>
        <dbReference type="Proteomes" id="UP001243009"/>
    </source>
</evidence>
<accession>A0ABT9E4T2</accession>
<evidence type="ECO:0000256" key="4">
    <source>
        <dbReference type="SAM" id="MobiDB-lite"/>
    </source>
</evidence>
<protein>
    <submittedName>
        <fullName evidence="8">HAMP domain-containing methyl-accepting chemotaxis protein</fullName>
    </submittedName>
</protein>
<dbReference type="Gene3D" id="1.10.287.950">
    <property type="entry name" value="Methyl-accepting chemotaxis protein"/>
    <property type="match status" value="1"/>
</dbReference>
<dbReference type="SUPFAM" id="SSF58104">
    <property type="entry name" value="Methyl-accepting chemotaxis protein (MCP) signaling domain"/>
    <property type="match status" value="1"/>
</dbReference>
<dbReference type="SMART" id="SM00304">
    <property type="entry name" value="HAMP"/>
    <property type="match status" value="1"/>
</dbReference>
<name>A0ABT9E4T2_9PROT</name>
<dbReference type="CDD" id="cd06225">
    <property type="entry name" value="HAMP"/>
    <property type="match status" value="1"/>
</dbReference>
<comment type="similarity">
    <text evidence="2">Belongs to the methyl-accepting chemotaxis (MCP) protein family.</text>
</comment>
<reference evidence="8 9" key="1">
    <citation type="submission" date="2023-08" db="EMBL/GenBank/DDBJ databases">
        <title>The draft genome sequence of Paracraurococcus sp. LOR1-02.</title>
        <authorList>
            <person name="Kingkaew E."/>
            <person name="Tanasupawat S."/>
        </authorList>
    </citation>
    <scope>NUCLEOTIDE SEQUENCE [LARGE SCALE GENOMIC DNA]</scope>
    <source>
        <strain evidence="8 9">LOR1-02</strain>
    </source>
</reference>
<proteinExistence type="inferred from homology"/>
<dbReference type="EMBL" id="JAUTWS010000025">
    <property type="protein sequence ID" value="MDO9711168.1"/>
    <property type="molecule type" value="Genomic_DNA"/>
</dbReference>
<dbReference type="PROSITE" id="PS50885">
    <property type="entry name" value="HAMP"/>
    <property type="match status" value="1"/>
</dbReference>
<keyword evidence="9" id="KW-1185">Reference proteome</keyword>
<keyword evidence="5" id="KW-0472">Membrane</keyword>
<keyword evidence="5" id="KW-0812">Transmembrane</keyword>
<gene>
    <name evidence="8" type="ORF">Q7A36_22640</name>
</gene>
<dbReference type="RefSeq" id="WP_305106027.1">
    <property type="nucleotide sequence ID" value="NZ_JAUTWS010000025.1"/>
</dbReference>
<dbReference type="InterPro" id="IPR004089">
    <property type="entry name" value="MCPsignal_dom"/>
</dbReference>
<evidence type="ECO:0000256" key="5">
    <source>
        <dbReference type="SAM" id="Phobius"/>
    </source>
</evidence>
<dbReference type="Pfam" id="PF00015">
    <property type="entry name" value="MCPsignal"/>
    <property type="match status" value="1"/>
</dbReference>